<comment type="function">
    <text evidence="2 10">Reversible hydration of carbon dioxide.</text>
</comment>
<name>A0A286G913_9PROT</name>
<evidence type="ECO:0000259" key="11">
    <source>
        <dbReference type="PROSITE" id="PS51144"/>
    </source>
</evidence>
<dbReference type="InterPro" id="IPR023561">
    <property type="entry name" value="Carbonic_anhydrase_a-class"/>
</dbReference>
<dbReference type="RefSeq" id="WP_097277985.1">
    <property type="nucleotide sequence ID" value="NZ_OCNJ01000002.1"/>
</dbReference>
<keyword evidence="6 10" id="KW-0479">Metal-binding</keyword>
<accession>A0A286G913</accession>
<dbReference type="GO" id="GO:0008270">
    <property type="term" value="F:zinc ion binding"/>
    <property type="evidence" value="ECO:0007669"/>
    <property type="project" value="UniProtKB-UniRule"/>
</dbReference>
<evidence type="ECO:0000256" key="1">
    <source>
        <dbReference type="ARBA" id="ARBA00001947"/>
    </source>
</evidence>
<comment type="cofactor">
    <cofactor evidence="1 10">
        <name>Zn(2+)</name>
        <dbReference type="ChEBI" id="CHEBI:29105"/>
    </cofactor>
</comment>
<dbReference type="PROSITE" id="PS51318">
    <property type="entry name" value="TAT"/>
    <property type="match status" value="1"/>
</dbReference>
<proteinExistence type="inferred from homology"/>
<sequence length="261" mass="27904">MQRRRFLAHAAALAACPLCAAAAGAARAAEGAGPAWAYEGARGPAAWGGLAPSYGACGSGERQSPVDLGNATPAMLATPDVDWPAMPLVMANTGHTIVVDATAYATMGLGADGQDWRLKSFHFHHPSEHTVEGRAFPLEIHFVHEDAEGGRGLAVAGIFVRSGSFNPTLETIFSAMPREPGLRVTLDTLVTPALLLPEQRETWRYHGSLTTPPCTESVRWVVYTQPIEAAAEQIQAFAGLFPMNARPVQPLGRRHLLLDFF</sequence>
<evidence type="ECO:0000256" key="9">
    <source>
        <dbReference type="ARBA" id="ARBA00048348"/>
    </source>
</evidence>
<evidence type="ECO:0000256" key="4">
    <source>
        <dbReference type="ARBA" id="ARBA00012925"/>
    </source>
</evidence>
<evidence type="ECO:0000256" key="7">
    <source>
        <dbReference type="ARBA" id="ARBA00022833"/>
    </source>
</evidence>
<dbReference type="PANTHER" id="PTHR18952">
    <property type="entry name" value="CARBONIC ANHYDRASE"/>
    <property type="match status" value="1"/>
</dbReference>
<dbReference type="InterPro" id="IPR001148">
    <property type="entry name" value="CA_dom"/>
</dbReference>
<dbReference type="Proteomes" id="UP000219621">
    <property type="component" value="Unassembled WGS sequence"/>
</dbReference>
<dbReference type="EMBL" id="OCNJ01000002">
    <property type="protein sequence ID" value="SOD92011.1"/>
    <property type="molecule type" value="Genomic_DNA"/>
</dbReference>
<dbReference type="AlphaFoldDB" id="A0A286G913"/>
<dbReference type="Gene3D" id="3.10.200.10">
    <property type="entry name" value="Alpha carbonic anhydrase"/>
    <property type="match status" value="1"/>
</dbReference>
<dbReference type="GO" id="GO:0004089">
    <property type="term" value="F:carbonate dehydratase activity"/>
    <property type="evidence" value="ECO:0007669"/>
    <property type="project" value="UniProtKB-UniRule"/>
</dbReference>
<keyword evidence="10" id="KW-0732">Signal</keyword>
<evidence type="ECO:0000256" key="10">
    <source>
        <dbReference type="RuleBase" id="RU367011"/>
    </source>
</evidence>
<comment type="similarity">
    <text evidence="3 10">Belongs to the alpha-carbonic anhydrase family.</text>
</comment>
<evidence type="ECO:0000256" key="8">
    <source>
        <dbReference type="ARBA" id="ARBA00023239"/>
    </source>
</evidence>
<dbReference type="PROSITE" id="PS00162">
    <property type="entry name" value="ALPHA_CA_1"/>
    <property type="match status" value="1"/>
</dbReference>
<protein>
    <recommendedName>
        <fullName evidence="5 10">Carbonic anhydrase</fullName>
        <ecNumber evidence="4 10">4.2.1.1</ecNumber>
    </recommendedName>
</protein>
<feature type="chain" id="PRO_5025099092" description="Carbonic anhydrase" evidence="10">
    <location>
        <begin position="29"/>
        <end position="261"/>
    </location>
</feature>
<dbReference type="InterPro" id="IPR036398">
    <property type="entry name" value="CA_dom_sf"/>
</dbReference>
<dbReference type="Pfam" id="PF00194">
    <property type="entry name" value="Carb_anhydrase"/>
    <property type="match status" value="1"/>
</dbReference>
<keyword evidence="7 10" id="KW-0862">Zinc</keyword>
<dbReference type="CDD" id="cd03124">
    <property type="entry name" value="alpha_CA_prokaryotic_like"/>
    <property type="match status" value="1"/>
</dbReference>
<dbReference type="InterPro" id="IPR018338">
    <property type="entry name" value="Carbonic_anhydrase_a-class_CS"/>
</dbReference>
<dbReference type="SMART" id="SM01057">
    <property type="entry name" value="Carb_anhydrase"/>
    <property type="match status" value="1"/>
</dbReference>
<dbReference type="PROSITE" id="PS51257">
    <property type="entry name" value="PROKAR_LIPOPROTEIN"/>
    <property type="match status" value="1"/>
</dbReference>
<evidence type="ECO:0000313" key="12">
    <source>
        <dbReference type="EMBL" id="SOD92011.1"/>
    </source>
</evidence>
<dbReference type="InterPro" id="IPR006311">
    <property type="entry name" value="TAT_signal"/>
</dbReference>
<dbReference type="OrthoDB" id="5327615at2"/>
<evidence type="ECO:0000256" key="5">
    <source>
        <dbReference type="ARBA" id="ARBA00014628"/>
    </source>
</evidence>
<keyword evidence="8 10" id="KW-0456">Lyase</keyword>
<evidence type="ECO:0000256" key="3">
    <source>
        <dbReference type="ARBA" id="ARBA00010718"/>
    </source>
</evidence>
<gene>
    <name evidence="12" type="ORF">SAMN05421508_102220</name>
</gene>
<keyword evidence="13" id="KW-1185">Reference proteome</keyword>
<dbReference type="InterPro" id="IPR041891">
    <property type="entry name" value="Alpha_CA_prokaryot-like"/>
</dbReference>
<comment type="catalytic activity">
    <reaction evidence="9 10">
        <text>hydrogencarbonate + H(+) = CO2 + H2O</text>
        <dbReference type="Rhea" id="RHEA:10748"/>
        <dbReference type="ChEBI" id="CHEBI:15377"/>
        <dbReference type="ChEBI" id="CHEBI:15378"/>
        <dbReference type="ChEBI" id="CHEBI:16526"/>
        <dbReference type="ChEBI" id="CHEBI:17544"/>
        <dbReference type="EC" id="4.2.1.1"/>
    </reaction>
</comment>
<dbReference type="PROSITE" id="PS51144">
    <property type="entry name" value="ALPHA_CA_2"/>
    <property type="match status" value="1"/>
</dbReference>
<evidence type="ECO:0000313" key="13">
    <source>
        <dbReference type="Proteomes" id="UP000219621"/>
    </source>
</evidence>
<evidence type="ECO:0000256" key="6">
    <source>
        <dbReference type="ARBA" id="ARBA00022723"/>
    </source>
</evidence>
<dbReference type="EC" id="4.2.1.1" evidence="4 10"/>
<dbReference type="PANTHER" id="PTHR18952:SF265">
    <property type="entry name" value="CARBONIC ANHYDRASE"/>
    <property type="match status" value="1"/>
</dbReference>
<feature type="signal peptide" evidence="10">
    <location>
        <begin position="1"/>
        <end position="28"/>
    </location>
</feature>
<dbReference type="SUPFAM" id="SSF51069">
    <property type="entry name" value="Carbonic anhydrase"/>
    <property type="match status" value="1"/>
</dbReference>
<evidence type="ECO:0000256" key="2">
    <source>
        <dbReference type="ARBA" id="ARBA00002904"/>
    </source>
</evidence>
<feature type="domain" description="Alpha-carbonic anhydrase" evidence="11">
    <location>
        <begin position="34"/>
        <end position="260"/>
    </location>
</feature>
<organism evidence="12 13">
    <name type="scientific">Caenispirillum bisanense</name>
    <dbReference type="NCBI Taxonomy" id="414052"/>
    <lineage>
        <taxon>Bacteria</taxon>
        <taxon>Pseudomonadati</taxon>
        <taxon>Pseudomonadota</taxon>
        <taxon>Alphaproteobacteria</taxon>
        <taxon>Rhodospirillales</taxon>
        <taxon>Novispirillaceae</taxon>
        <taxon>Caenispirillum</taxon>
    </lineage>
</organism>
<reference evidence="12 13" key="1">
    <citation type="submission" date="2017-09" db="EMBL/GenBank/DDBJ databases">
        <authorList>
            <person name="Ehlers B."/>
            <person name="Leendertz F.H."/>
        </authorList>
    </citation>
    <scope>NUCLEOTIDE SEQUENCE [LARGE SCALE GENOMIC DNA]</scope>
    <source>
        <strain evidence="12 13">USBA 140</strain>
    </source>
</reference>